<feature type="compositionally biased region" description="Pro residues" evidence="1">
    <location>
        <begin position="112"/>
        <end position="130"/>
    </location>
</feature>
<organism evidence="2 3">
    <name type="scientific">Gryllus longicercus</name>
    <dbReference type="NCBI Taxonomy" id="2509291"/>
    <lineage>
        <taxon>Eukaryota</taxon>
        <taxon>Metazoa</taxon>
        <taxon>Ecdysozoa</taxon>
        <taxon>Arthropoda</taxon>
        <taxon>Hexapoda</taxon>
        <taxon>Insecta</taxon>
        <taxon>Pterygota</taxon>
        <taxon>Neoptera</taxon>
        <taxon>Polyneoptera</taxon>
        <taxon>Orthoptera</taxon>
        <taxon>Ensifera</taxon>
        <taxon>Gryllidea</taxon>
        <taxon>Grylloidea</taxon>
        <taxon>Gryllidae</taxon>
        <taxon>Gryllinae</taxon>
        <taxon>Gryllus</taxon>
    </lineage>
</organism>
<evidence type="ECO:0000256" key="1">
    <source>
        <dbReference type="SAM" id="MobiDB-lite"/>
    </source>
</evidence>
<sequence>MRVACRASPRGIPCVAGASACGAAAETISKALCCILSALLHRGCAARIRSVVCVLESYLVAPRRTGRGGYNWRQLLTSQPRSRVSAILTMFRCIILDDDGEPQLQPSWRTPQPRPAPTPPSPSAPTPTLPAPTSGVEFAGQVLRVNANVAVVALTAPCGATRLCALLRGQVRVNGGARAWEAPLPTLLAVGLPVCVRPRPAAQGETEACRWVSDELLLEQCVRAPTRVRCAEITRLAGKDGEVQVVVAGRCASAAFSRKNVVVDGAKLPSGCLLSKSGLEVGWAAAVRLEPVLVAPGGGKGGGEGERPQLRAAELMTTTCAHTRRRLELRLVDGDALADALAAEGAQPLARRARLLRVDDDVVTAALQPELFAVASDDDRPLLVKVLSPRPATDTTNVYALH</sequence>
<name>A0AAN9VPD6_9ORTH</name>
<feature type="region of interest" description="Disordered" evidence="1">
    <location>
        <begin position="104"/>
        <end position="132"/>
    </location>
</feature>
<keyword evidence="3" id="KW-1185">Reference proteome</keyword>
<dbReference type="PROSITE" id="PS51257">
    <property type="entry name" value="PROKAR_LIPOPROTEIN"/>
    <property type="match status" value="1"/>
</dbReference>
<accession>A0AAN9VPD6</accession>
<dbReference type="AlphaFoldDB" id="A0AAN9VPD6"/>
<reference evidence="2 3" key="1">
    <citation type="submission" date="2024-03" db="EMBL/GenBank/DDBJ databases">
        <title>The genome assembly and annotation of the cricket Gryllus longicercus Weissman &amp; Gray.</title>
        <authorList>
            <person name="Szrajer S."/>
            <person name="Gray D."/>
            <person name="Ylla G."/>
        </authorList>
    </citation>
    <scope>NUCLEOTIDE SEQUENCE [LARGE SCALE GENOMIC DNA]</scope>
    <source>
        <strain evidence="2">DAG 2021-001</strain>
        <tissue evidence="2">Whole body minus gut</tissue>
    </source>
</reference>
<protein>
    <submittedName>
        <fullName evidence="2">Uncharacterized protein</fullName>
    </submittedName>
</protein>
<proteinExistence type="predicted"/>
<gene>
    <name evidence="2" type="ORF">R5R35_007305</name>
</gene>
<dbReference type="Proteomes" id="UP001378592">
    <property type="component" value="Unassembled WGS sequence"/>
</dbReference>
<evidence type="ECO:0000313" key="2">
    <source>
        <dbReference type="EMBL" id="KAK7864527.1"/>
    </source>
</evidence>
<comment type="caution">
    <text evidence="2">The sequence shown here is derived from an EMBL/GenBank/DDBJ whole genome shotgun (WGS) entry which is preliminary data.</text>
</comment>
<dbReference type="EMBL" id="JAZDUA010000200">
    <property type="protein sequence ID" value="KAK7864527.1"/>
    <property type="molecule type" value="Genomic_DNA"/>
</dbReference>
<evidence type="ECO:0000313" key="3">
    <source>
        <dbReference type="Proteomes" id="UP001378592"/>
    </source>
</evidence>